<dbReference type="Gene3D" id="2.70.98.60">
    <property type="entry name" value="alpha-galactosidase from lactobacil brevis"/>
    <property type="match status" value="1"/>
</dbReference>
<evidence type="ECO:0000256" key="1">
    <source>
        <dbReference type="ARBA" id="ARBA00001255"/>
    </source>
</evidence>
<evidence type="ECO:0000313" key="5">
    <source>
        <dbReference type="Proteomes" id="UP000255106"/>
    </source>
</evidence>
<dbReference type="GO" id="GO:0004557">
    <property type="term" value="F:alpha-galactosidase activity"/>
    <property type="evidence" value="ECO:0007669"/>
    <property type="project" value="UniProtKB-EC"/>
</dbReference>
<dbReference type="InterPro" id="IPR038417">
    <property type="entry name" value="Alpga-gal_N_sf"/>
</dbReference>
<evidence type="ECO:0000256" key="2">
    <source>
        <dbReference type="ARBA" id="ARBA00012755"/>
    </source>
</evidence>
<comment type="catalytic activity">
    <reaction evidence="1">
        <text>Hydrolysis of terminal, non-reducing alpha-D-galactose residues in alpha-D-galactosides, including galactose oligosaccharides, galactomannans and galactolipids.</text>
        <dbReference type="EC" id="3.2.1.22"/>
    </reaction>
</comment>
<dbReference type="EMBL" id="UGJB01000004">
    <property type="protein sequence ID" value="STQ08291.1"/>
    <property type="molecule type" value="Genomic_DNA"/>
</dbReference>
<dbReference type="Proteomes" id="UP000255106">
    <property type="component" value="Unassembled WGS sequence"/>
</dbReference>
<dbReference type="AlphaFoldDB" id="A0A377LS45"/>
<feature type="domain" description="Glycosyl hydrolase family 36 N-terminal" evidence="3">
    <location>
        <begin position="14"/>
        <end position="201"/>
    </location>
</feature>
<proteinExistence type="predicted"/>
<keyword evidence="4" id="KW-0378">Hydrolase</keyword>
<reference evidence="4 5" key="1">
    <citation type="submission" date="2018-06" db="EMBL/GenBank/DDBJ databases">
        <authorList>
            <consortium name="Pathogen Informatics"/>
            <person name="Doyle S."/>
        </authorList>
    </citation>
    <scope>NUCLEOTIDE SEQUENCE [LARGE SCALE GENOMIC DNA]</scope>
    <source>
        <strain evidence="4 5">NCTC10005</strain>
    </source>
</reference>
<dbReference type="Pfam" id="PF16875">
    <property type="entry name" value="Glyco_hydro_36N"/>
    <property type="match status" value="1"/>
</dbReference>
<organism evidence="4 5">
    <name type="scientific">Enterobacter cloacae</name>
    <dbReference type="NCBI Taxonomy" id="550"/>
    <lineage>
        <taxon>Bacteria</taxon>
        <taxon>Pseudomonadati</taxon>
        <taxon>Pseudomonadota</taxon>
        <taxon>Gammaproteobacteria</taxon>
        <taxon>Enterobacterales</taxon>
        <taxon>Enterobacteriaceae</taxon>
        <taxon>Enterobacter</taxon>
        <taxon>Enterobacter cloacae complex</taxon>
    </lineage>
</organism>
<keyword evidence="4" id="KW-0326">Glycosidase</keyword>
<evidence type="ECO:0000259" key="3">
    <source>
        <dbReference type="Pfam" id="PF16875"/>
    </source>
</evidence>
<name>A0A377LS45_ENTCL</name>
<dbReference type="InterPro" id="IPR002252">
    <property type="entry name" value="Glyco_hydro_36"/>
</dbReference>
<sequence>MANGRLDVDSPVTLMAEPGHGLFGSPGIEGHRQGLDGSPVFSTTDVQQQGQTLTITAEDEHAGLRLTSELALDASGVLVVRHGVTNLKSQAWQMDRFAVTLPVAERAREVMAFHGRWIREFQPHRVMLEHDSFVIENRRGRTSHEHFPALISGTPSFSEMDGDVWGVHLGWSGNHRLRAEAKTDGRRYLQAEALYLPGEMALEEGQTLWTPRLYASYSAHG</sequence>
<evidence type="ECO:0000313" key="4">
    <source>
        <dbReference type="EMBL" id="STQ08291.1"/>
    </source>
</evidence>
<dbReference type="EC" id="3.2.1.22" evidence="2"/>
<dbReference type="GO" id="GO:0016052">
    <property type="term" value="P:carbohydrate catabolic process"/>
    <property type="evidence" value="ECO:0007669"/>
    <property type="project" value="InterPro"/>
</dbReference>
<dbReference type="InterPro" id="IPR031704">
    <property type="entry name" value="Glyco_hydro_36_N"/>
</dbReference>
<gene>
    <name evidence="4" type="primary">rafA_1</name>
    <name evidence="4" type="ORF">NCTC10005_00952</name>
</gene>
<dbReference type="PRINTS" id="PR00743">
    <property type="entry name" value="GLHYDRLASE36"/>
</dbReference>
<accession>A0A377LS45</accession>
<protein>
    <recommendedName>
        <fullName evidence="2">alpha-galactosidase</fullName>
        <ecNumber evidence="2">3.2.1.22</ecNumber>
    </recommendedName>
</protein>